<gene>
    <name evidence="1" type="ORF">UY72_C0011G0004</name>
</gene>
<name>A0A0G1ZQH5_9BACT</name>
<comment type="caution">
    <text evidence="1">The sequence shown here is derived from an EMBL/GenBank/DDBJ whole genome shotgun (WGS) entry which is preliminary data.</text>
</comment>
<evidence type="ECO:0000313" key="1">
    <source>
        <dbReference type="EMBL" id="KKW30492.1"/>
    </source>
</evidence>
<reference evidence="1 2" key="1">
    <citation type="journal article" date="2015" name="Nature">
        <title>rRNA introns, odd ribosomes, and small enigmatic genomes across a large radiation of phyla.</title>
        <authorList>
            <person name="Brown C.T."/>
            <person name="Hug L.A."/>
            <person name="Thomas B.C."/>
            <person name="Sharon I."/>
            <person name="Castelle C.J."/>
            <person name="Singh A."/>
            <person name="Wilkins M.J."/>
            <person name="Williams K.H."/>
            <person name="Banfield J.F."/>
        </authorList>
    </citation>
    <scope>NUCLEOTIDE SEQUENCE [LARGE SCALE GENOMIC DNA]</scope>
</reference>
<dbReference type="AlphaFoldDB" id="A0A0G1ZQH5"/>
<proteinExistence type="predicted"/>
<protein>
    <submittedName>
        <fullName evidence="1">Uncharacterized protein</fullName>
    </submittedName>
</protein>
<dbReference type="Proteomes" id="UP000034846">
    <property type="component" value="Unassembled WGS sequence"/>
</dbReference>
<evidence type="ECO:0000313" key="2">
    <source>
        <dbReference type="Proteomes" id="UP000034846"/>
    </source>
</evidence>
<dbReference type="EMBL" id="LCRD01000011">
    <property type="protein sequence ID" value="KKW30492.1"/>
    <property type="molecule type" value="Genomic_DNA"/>
</dbReference>
<sequence length="33" mass="3989">MKNKNFSFLEESVYNRLREVAVICYAFTRKMIS</sequence>
<organism evidence="1 2">
    <name type="scientific">Candidatus Uhrbacteria bacterium GW2011_GWD2_52_7</name>
    <dbReference type="NCBI Taxonomy" id="1618989"/>
    <lineage>
        <taxon>Bacteria</taxon>
        <taxon>Candidatus Uhriibacteriota</taxon>
    </lineage>
</organism>
<accession>A0A0G1ZQH5</accession>